<evidence type="ECO:0000256" key="4">
    <source>
        <dbReference type="SAM" id="Phobius"/>
    </source>
</evidence>
<feature type="transmembrane region" description="Helical" evidence="4">
    <location>
        <begin position="20"/>
        <end position="43"/>
    </location>
</feature>
<feature type="transmembrane region" description="Helical" evidence="4">
    <location>
        <begin position="98"/>
        <end position="116"/>
    </location>
</feature>
<keyword evidence="7" id="KW-1185">Reference proteome</keyword>
<dbReference type="Pfam" id="PF01569">
    <property type="entry name" value="PAP2"/>
    <property type="match status" value="1"/>
</dbReference>
<name>A0A172YG36_9GAMM</name>
<dbReference type="AlphaFoldDB" id="A0A172YG36"/>
<dbReference type="EC" id="3.6.1.27" evidence="1"/>
<dbReference type="RefSeq" id="WP_064123138.1">
    <property type="nucleotide sequence ID" value="NZ_CP015243.1"/>
</dbReference>
<dbReference type="PANTHER" id="PTHR14969">
    <property type="entry name" value="SPHINGOSINE-1-PHOSPHATE PHOSPHOHYDROLASE"/>
    <property type="match status" value="1"/>
</dbReference>
<evidence type="ECO:0000313" key="7">
    <source>
        <dbReference type="Proteomes" id="UP000077875"/>
    </source>
</evidence>
<dbReference type="CDD" id="cd03385">
    <property type="entry name" value="PAP2_BcrC_like"/>
    <property type="match status" value="1"/>
</dbReference>
<proteinExistence type="predicted"/>
<feature type="transmembrane region" description="Helical" evidence="4">
    <location>
        <begin position="123"/>
        <end position="142"/>
    </location>
</feature>
<dbReference type="InterPro" id="IPR000326">
    <property type="entry name" value="PAP2/HPO"/>
</dbReference>
<dbReference type="GO" id="GO:0050380">
    <property type="term" value="F:undecaprenyl-diphosphatase activity"/>
    <property type="evidence" value="ECO:0007669"/>
    <property type="project" value="UniProtKB-EC"/>
</dbReference>
<evidence type="ECO:0000256" key="2">
    <source>
        <dbReference type="ARBA" id="ARBA00032707"/>
    </source>
</evidence>
<dbReference type="SUPFAM" id="SSF48317">
    <property type="entry name" value="Acid phosphatase/Vanadium-dependent haloperoxidase"/>
    <property type="match status" value="1"/>
</dbReference>
<feature type="transmembrane region" description="Helical" evidence="4">
    <location>
        <begin position="55"/>
        <end position="78"/>
    </location>
</feature>
<dbReference type="InterPro" id="IPR036938">
    <property type="entry name" value="PAP2/HPO_sf"/>
</dbReference>
<dbReference type="EMBL" id="CP015243">
    <property type="protein sequence ID" value="ANF58240.1"/>
    <property type="molecule type" value="Genomic_DNA"/>
</dbReference>
<organism evidence="6 7">
    <name type="scientific">Halotalea alkalilenta</name>
    <dbReference type="NCBI Taxonomy" id="376489"/>
    <lineage>
        <taxon>Bacteria</taxon>
        <taxon>Pseudomonadati</taxon>
        <taxon>Pseudomonadota</taxon>
        <taxon>Gammaproteobacteria</taxon>
        <taxon>Oceanospirillales</taxon>
        <taxon>Halomonadaceae</taxon>
        <taxon>Halotalea</taxon>
    </lineage>
</organism>
<dbReference type="InterPro" id="IPR033879">
    <property type="entry name" value="UPP_Pase"/>
</dbReference>
<comment type="catalytic activity">
    <reaction evidence="3">
        <text>di-trans,octa-cis-undecaprenyl diphosphate + H2O = di-trans,octa-cis-undecaprenyl phosphate + phosphate + H(+)</text>
        <dbReference type="Rhea" id="RHEA:28094"/>
        <dbReference type="ChEBI" id="CHEBI:15377"/>
        <dbReference type="ChEBI" id="CHEBI:15378"/>
        <dbReference type="ChEBI" id="CHEBI:43474"/>
        <dbReference type="ChEBI" id="CHEBI:58405"/>
        <dbReference type="ChEBI" id="CHEBI:60392"/>
        <dbReference type="EC" id="3.6.1.27"/>
    </reaction>
</comment>
<reference evidence="6 7" key="1">
    <citation type="submission" date="2016-04" db="EMBL/GenBank/DDBJ databases">
        <title>Complete Genome Sequence of Halotalea alkalilenta IHB B 13600.</title>
        <authorList>
            <person name="Swarnkar M.K."/>
            <person name="Sharma A."/>
            <person name="Kaushal K."/>
            <person name="Soni R."/>
            <person name="Rana S."/>
            <person name="Singh A.K."/>
            <person name="Gulati A."/>
        </authorList>
    </citation>
    <scope>NUCLEOTIDE SEQUENCE [LARGE SCALE GENOMIC DNA]</scope>
    <source>
        <strain evidence="6 7">IHB B 13600</strain>
    </source>
</reference>
<keyword evidence="4" id="KW-0812">Transmembrane</keyword>
<evidence type="ECO:0000259" key="5">
    <source>
        <dbReference type="SMART" id="SM00014"/>
    </source>
</evidence>
<keyword evidence="4" id="KW-1133">Transmembrane helix</keyword>
<feature type="domain" description="Phosphatidic acid phosphatase type 2/haloperoxidase" evidence="5">
    <location>
        <begin position="55"/>
        <end position="165"/>
    </location>
</feature>
<evidence type="ECO:0000256" key="3">
    <source>
        <dbReference type="ARBA" id="ARBA00047594"/>
    </source>
</evidence>
<evidence type="ECO:0000313" key="6">
    <source>
        <dbReference type="EMBL" id="ANF58240.1"/>
    </source>
</evidence>
<evidence type="ECO:0000256" key="1">
    <source>
        <dbReference type="ARBA" id="ARBA00012374"/>
    </source>
</evidence>
<dbReference type="STRING" id="376489.A5892_12805"/>
<dbReference type="SMART" id="SM00014">
    <property type="entry name" value="acidPPc"/>
    <property type="match status" value="1"/>
</dbReference>
<dbReference type="GO" id="GO:0005886">
    <property type="term" value="C:plasma membrane"/>
    <property type="evidence" value="ECO:0007669"/>
    <property type="project" value="InterPro"/>
</dbReference>
<accession>A0A172YG36</accession>
<keyword evidence="4" id="KW-0472">Membrane</keyword>
<protein>
    <recommendedName>
        <fullName evidence="1">undecaprenyl-diphosphate phosphatase</fullName>
        <ecNumber evidence="1">3.6.1.27</ecNumber>
    </recommendedName>
    <alternativeName>
        <fullName evidence="2">Undecaprenyl pyrophosphate phosphatase</fullName>
    </alternativeName>
</protein>
<gene>
    <name evidence="6" type="ORF">A5892_12805</name>
</gene>
<dbReference type="KEGG" id="haa:A5892_12805"/>
<dbReference type="Gene3D" id="1.20.144.10">
    <property type="entry name" value="Phosphatidic acid phosphatase type 2/haloperoxidase"/>
    <property type="match status" value="1"/>
</dbReference>
<dbReference type="Proteomes" id="UP000077875">
    <property type="component" value="Chromosome"/>
</dbReference>
<feature type="transmembrane region" description="Helical" evidence="4">
    <location>
        <begin position="154"/>
        <end position="176"/>
    </location>
</feature>
<sequence length="198" mass="21860">MEALNLTLFDLINATPSSPAASMLLAHLLAVYAIFLVPALLVVGWLRRDQRQHQLMLCALLACGVALSINFVIGSLWHHPRPFVMPVGHTFLQHAPDASFPSDHMTIIMTVAFSLLLRREVRLLGLAFAILGLGIAWSRIYLGVHFPLDMLGGTAVALASACLARVTSPIYMPTLYRVARGIHRRLFATLIERGWVSR</sequence>
<dbReference type="PANTHER" id="PTHR14969:SF13">
    <property type="entry name" value="AT30094P"/>
    <property type="match status" value="1"/>
</dbReference>